<reference evidence="10 11" key="1">
    <citation type="submission" date="2016-04" db="EMBL/GenBank/DDBJ databases">
        <title>The genome of Intoshia linei affirms orthonectids as highly simplified spiralians.</title>
        <authorList>
            <person name="Mikhailov K.V."/>
            <person name="Slusarev G.S."/>
            <person name="Nikitin M.A."/>
            <person name="Logacheva M.D."/>
            <person name="Penin A."/>
            <person name="Aleoshin V."/>
            <person name="Panchin Y.V."/>
        </authorList>
    </citation>
    <scope>NUCLEOTIDE SEQUENCE [LARGE SCALE GENOMIC DNA]</scope>
    <source>
        <strain evidence="10">Intl2013</strain>
        <tissue evidence="10">Whole animal</tissue>
    </source>
</reference>
<evidence type="ECO:0000256" key="4">
    <source>
        <dbReference type="ARBA" id="ARBA00022679"/>
    </source>
</evidence>
<feature type="domain" description="Protein kinase" evidence="8">
    <location>
        <begin position="24"/>
        <end position="290"/>
    </location>
</feature>
<evidence type="ECO:0000259" key="8">
    <source>
        <dbReference type="PROSITE" id="PS50011"/>
    </source>
</evidence>
<dbReference type="SUPFAM" id="SSF56112">
    <property type="entry name" value="Protein kinase-like (PK-like)"/>
    <property type="match status" value="1"/>
</dbReference>
<sequence>MKPTDFPNLHKIDFDKLKDPKGLFIKLAVIGKGTYGTVYKARHLKSKSICAIKVITLKISELEEIKAELNILKLNSIHENIATYYGAFKKKRHGSYLALDELWIVMEYCGLGTVADVVKVAKKPTVKEAWIGFINLGIIKGLQFLHDNCGIHRDLKAQNVLVSSDITIKLVDFGVGAQMDSALGQRNTCIGTPFWMAPEVIECEYDQTKTYDSMSDIWSLGIVTIELCEGRPPHSDYTKVNAFNLILRRNPPLFKDKFWSPHFVDFLSKCVKKKPELRYNTKRLLEHPFISRAKNNSDSTRSHIKKCLEQRMKHSKQSYAMERDILNYGEFDDHVESDEQIIQQKHDMEIYNTLKNLSVKFDEEVVNDKVSTPPNVVKAPAIPPKSNRFRQTNGRSICPSPDEMYFGDDDELMDSDLSDDDGNSQVTVADDDEENEIDVLISRKQKADKKRINERMEECKPSPTNKRNIVVIFYIIVIIVENEPEKFNKIDRNSKESYLQNDRNLKFEDNTLIKKMNKSKIVQPFNFKHENMRNANDANSSVRDSTLGINNSALQYIRGDSSRKSKRNSKIITTPQKNFKMHSHITNSTNDTKPQTNPPIVCYDKFSMTKVKKRFTNDILCADFWGINLLVGTTNGLNLLDRSGNYDVVPLINRRRFDKITVNEATNSLVTISGNKRRLRIYYLSSLKQKIWNLKEQRLNSRHSMYTNVFDLIHVQNFKFIEIDRVKFIIVSSNNEISILAWSPHPYERFMSYKTVKTGKLTPKNMEMVILDKILIRILFSAQGGFYKLSLEDCEISPIFTLRINEFDNAFNVHLIKAIPETNGKEFVLFYNSESVRVHIDNGPMMSAAVTWGQNVNGASIITKNILMGSLEKSIEYRNILDNSLIAVFSLANTGKLRFLCEHGHTIFYASQKGSLYSRIIFYTMDPVSISQIRRLN</sequence>
<keyword evidence="3" id="KW-0723">Serine/threonine-protein kinase</keyword>
<comment type="caution">
    <text evidence="10">The sequence shown here is derived from an EMBL/GenBank/DDBJ whole genome shotgun (WGS) entry which is preliminary data.</text>
</comment>
<feature type="domain" description="CNH" evidence="9">
    <location>
        <begin position="616"/>
        <end position="907"/>
    </location>
</feature>
<comment type="similarity">
    <text evidence="1">Belongs to the protein kinase superfamily. STE Ser/Thr protein kinase family. STE20 subfamily.</text>
</comment>
<feature type="binding site" evidence="6">
    <location>
        <position position="53"/>
    </location>
    <ligand>
        <name>ATP</name>
        <dbReference type="ChEBI" id="CHEBI:30616"/>
    </ligand>
</feature>
<evidence type="ECO:0000313" key="10">
    <source>
        <dbReference type="EMBL" id="OAF70576.1"/>
    </source>
</evidence>
<evidence type="ECO:0000313" key="11">
    <source>
        <dbReference type="Proteomes" id="UP000078046"/>
    </source>
</evidence>
<dbReference type="Pfam" id="PF00069">
    <property type="entry name" value="Pkinase"/>
    <property type="match status" value="1"/>
</dbReference>
<dbReference type="InterPro" id="IPR051700">
    <property type="entry name" value="STE20_Ser-Thr_kinase"/>
</dbReference>
<name>A0A177B8I7_9BILA</name>
<evidence type="ECO:0000259" key="9">
    <source>
        <dbReference type="PROSITE" id="PS50219"/>
    </source>
</evidence>
<gene>
    <name evidence="10" type="ORF">A3Q56_01623</name>
</gene>
<dbReference type="SMART" id="SM00220">
    <property type="entry name" value="S_TKc"/>
    <property type="match status" value="1"/>
</dbReference>
<dbReference type="OrthoDB" id="8957712at2759"/>
<protein>
    <recommendedName>
        <fullName evidence="2">non-specific serine/threonine protein kinase</fullName>
        <ecNumber evidence="2">2.7.11.1</ecNumber>
    </recommendedName>
</protein>
<accession>A0A177B8I7</accession>
<dbReference type="EMBL" id="LWCA01000132">
    <property type="protein sequence ID" value="OAF70576.1"/>
    <property type="molecule type" value="Genomic_DNA"/>
</dbReference>
<dbReference type="InterPro" id="IPR001180">
    <property type="entry name" value="CNH_dom"/>
</dbReference>
<dbReference type="PROSITE" id="PS50011">
    <property type="entry name" value="PROTEIN_KINASE_DOM"/>
    <property type="match status" value="1"/>
</dbReference>
<evidence type="ECO:0000256" key="2">
    <source>
        <dbReference type="ARBA" id="ARBA00012513"/>
    </source>
</evidence>
<dbReference type="GO" id="GO:0005829">
    <property type="term" value="C:cytosol"/>
    <property type="evidence" value="ECO:0007669"/>
    <property type="project" value="TreeGrafter"/>
</dbReference>
<dbReference type="Pfam" id="PF00780">
    <property type="entry name" value="CNH"/>
    <property type="match status" value="1"/>
</dbReference>
<dbReference type="EC" id="2.7.11.1" evidence="2"/>
<evidence type="ECO:0000256" key="5">
    <source>
        <dbReference type="ARBA" id="ARBA00022777"/>
    </source>
</evidence>
<dbReference type="GO" id="GO:0005524">
    <property type="term" value="F:ATP binding"/>
    <property type="evidence" value="ECO:0007669"/>
    <property type="project" value="UniProtKB-UniRule"/>
</dbReference>
<evidence type="ECO:0000256" key="6">
    <source>
        <dbReference type="PROSITE-ProRule" id="PRU10141"/>
    </source>
</evidence>
<dbReference type="PROSITE" id="PS00107">
    <property type="entry name" value="PROTEIN_KINASE_ATP"/>
    <property type="match status" value="1"/>
</dbReference>
<dbReference type="PROSITE" id="PS50219">
    <property type="entry name" value="CNH"/>
    <property type="match status" value="1"/>
</dbReference>
<dbReference type="GO" id="GO:0004674">
    <property type="term" value="F:protein serine/threonine kinase activity"/>
    <property type="evidence" value="ECO:0007669"/>
    <property type="project" value="UniProtKB-KW"/>
</dbReference>
<organism evidence="10 11">
    <name type="scientific">Intoshia linei</name>
    <dbReference type="NCBI Taxonomy" id="1819745"/>
    <lineage>
        <taxon>Eukaryota</taxon>
        <taxon>Metazoa</taxon>
        <taxon>Spiralia</taxon>
        <taxon>Lophotrochozoa</taxon>
        <taxon>Mesozoa</taxon>
        <taxon>Orthonectida</taxon>
        <taxon>Rhopaluridae</taxon>
        <taxon>Intoshia</taxon>
    </lineage>
</organism>
<dbReference type="PANTHER" id="PTHR47096:SF1">
    <property type="entry name" value="MISSHAPEN LIKE KINASE 1"/>
    <property type="match status" value="1"/>
</dbReference>
<dbReference type="SMART" id="SM00036">
    <property type="entry name" value="CNH"/>
    <property type="match status" value="1"/>
</dbReference>
<keyword evidence="6" id="KW-0067">ATP-binding</keyword>
<keyword evidence="4" id="KW-0808">Transferase</keyword>
<evidence type="ECO:0000256" key="7">
    <source>
        <dbReference type="SAM" id="MobiDB-lite"/>
    </source>
</evidence>
<evidence type="ECO:0000256" key="1">
    <source>
        <dbReference type="ARBA" id="ARBA00008874"/>
    </source>
</evidence>
<dbReference type="Proteomes" id="UP000078046">
    <property type="component" value="Unassembled WGS sequence"/>
</dbReference>
<proteinExistence type="inferred from homology"/>
<dbReference type="PANTHER" id="PTHR47096">
    <property type="entry name" value="MISSHAPEN LIKE KINASE 1"/>
    <property type="match status" value="1"/>
</dbReference>
<dbReference type="Gene3D" id="1.10.510.10">
    <property type="entry name" value="Transferase(Phosphotransferase) domain 1"/>
    <property type="match status" value="1"/>
</dbReference>
<keyword evidence="11" id="KW-1185">Reference proteome</keyword>
<dbReference type="Gene3D" id="3.30.200.20">
    <property type="entry name" value="Phosphorylase Kinase, domain 1"/>
    <property type="match status" value="1"/>
</dbReference>
<dbReference type="InterPro" id="IPR011009">
    <property type="entry name" value="Kinase-like_dom_sf"/>
</dbReference>
<dbReference type="AlphaFoldDB" id="A0A177B8I7"/>
<feature type="region of interest" description="Disordered" evidence="7">
    <location>
        <begin position="376"/>
        <end position="399"/>
    </location>
</feature>
<keyword evidence="6" id="KW-0547">Nucleotide-binding</keyword>
<dbReference type="InterPro" id="IPR000719">
    <property type="entry name" value="Prot_kinase_dom"/>
</dbReference>
<evidence type="ECO:0000256" key="3">
    <source>
        <dbReference type="ARBA" id="ARBA00022527"/>
    </source>
</evidence>
<keyword evidence="5" id="KW-0418">Kinase</keyword>
<dbReference type="InterPro" id="IPR017441">
    <property type="entry name" value="Protein_kinase_ATP_BS"/>
</dbReference>